<dbReference type="PANTHER" id="PTHR43048">
    <property type="entry name" value="METHYLMALONYL-COA EPIMERASE"/>
    <property type="match status" value="1"/>
</dbReference>
<dbReference type="CDD" id="cd06587">
    <property type="entry name" value="VOC"/>
    <property type="match status" value="1"/>
</dbReference>
<accession>A0A6M1LP39</accession>
<dbReference type="GO" id="GO:0046872">
    <property type="term" value="F:metal ion binding"/>
    <property type="evidence" value="ECO:0007669"/>
    <property type="project" value="UniProtKB-KW"/>
</dbReference>
<proteinExistence type="predicted"/>
<feature type="domain" description="VOC" evidence="2">
    <location>
        <begin position="6"/>
        <end position="126"/>
    </location>
</feature>
<comment type="caution">
    <text evidence="3">The sequence shown here is derived from an EMBL/GenBank/DDBJ whole genome shotgun (WGS) entry which is preliminary data.</text>
</comment>
<reference evidence="3 4" key="1">
    <citation type="submission" date="2020-03" db="EMBL/GenBank/DDBJ databases">
        <title>Roseomonas stagni sp. nov., isolated from pond water in Japan.</title>
        <authorList>
            <person name="Furuhata K."/>
            <person name="Miyamoto H."/>
            <person name="Goto K."/>
        </authorList>
    </citation>
    <scope>NUCLEOTIDE SEQUENCE [LARGE SCALE GENOMIC DNA]</scope>
    <source>
        <strain evidence="3 4">PeD5</strain>
    </source>
</reference>
<dbReference type="PROSITE" id="PS51819">
    <property type="entry name" value="VOC"/>
    <property type="match status" value="1"/>
</dbReference>
<evidence type="ECO:0000313" key="4">
    <source>
        <dbReference type="Proteomes" id="UP000475385"/>
    </source>
</evidence>
<dbReference type="SUPFAM" id="SSF54593">
    <property type="entry name" value="Glyoxalase/Bleomycin resistance protein/Dihydroxybiphenyl dioxygenase"/>
    <property type="match status" value="1"/>
</dbReference>
<dbReference type="AlphaFoldDB" id="A0A6M1LP39"/>
<dbReference type="Gene3D" id="3.10.180.10">
    <property type="entry name" value="2,3-Dihydroxybiphenyl 1,2-Dioxygenase, domain 1"/>
    <property type="match status" value="1"/>
</dbReference>
<dbReference type="RefSeq" id="WP_164696049.1">
    <property type="nucleotide sequence ID" value="NZ_JAAIKB010000008.1"/>
</dbReference>
<dbReference type="GO" id="GO:0046491">
    <property type="term" value="P:L-methylmalonyl-CoA metabolic process"/>
    <property type="evidence" value="ECO:0007669"/>
    <property type="project" value="TreeGrafter"/>
</dbReference>
<dbReference type="Pfam" id="PF00903">
    <property type="entry name" value="Glyoxalase"/>
    <property type="match status" value="1"/>
</dbReference>
<dbReference type="EMBL" id="JAAIKB010000008">
    <property type="protein sequence ID" value="NGM22145.1"/>
    <property type="molecule type" value="Genomic_DNA"/>
</dbReference>
<keyword evidence="4" id="KW-1185">Reference proteome</keyword>
<protein>
    <submittedName>
        <fullName evidence="3">VOC family protein</fullName>
    </submittedName>
</protein>
<dbReference type="InterPro" id="IPR037523">
    <property type="entry name" value="VOC_core"/>
</dbReference>
<dbReference type="PANTHER" id="PTHR43048:SF5">
    <property type="entry name" value="BLR5325 PROTEIN"/>
    <property type="match status" value="1"/>
</dbReference>
<evidence type="ECO:0000313" key="3">
    <source>
        <dbReference type="EMBL" id="NGM22145.1"/>
    </source>
</evidence>
<dbReference type="InterPro" id="IPR029068">
    <property type="entry name" value="Glyas_Bleomycin-R_OHBP_Dase"/>
</dbReference>
<keyword evidence="1" id="KW-0479">Metal-binding</keyword>
<dbReference type="Proteomes" id="UP000475385">
    <property type="component" value="Unassembled WGS sequence"/>
</dbReference>
<dbReference type="InterPro" id="IPR004360">
    <property type="entry name" value="Glyas_Fos-R_dOase_dom"/>
</dbReference>
<gene>
    <name evidence="3" type="ORF">G3576_19150</name>
</gene>
<name>A0A6M1LP39_9PROT</name>
<sequence length="128" mass="13631">MSSPYSFDHLHLRSPDPEAAAAFYVSAFDATIKARMTPGGKLRVVLDLHGVPVFIEQVPADTHAPPKPPFLGIEHIGLTVQDMDVAVAALAAKGVPLLDGPREARPGVRIAFFGAPDGVQVELIERKG</sequence>
<organism evidence="3 4">
    <name type="scientific">Falsiroseomonas algicola</name>
    <dbReference type="NCBI Taxonomy" id="2716930"/>
    <lineage>
        <taxon>Bacteria</taxon>
        <taxon>Pseudomonadati</taxon>
        <taxon>Pseudomonadota</taxon>
        <taxon>Alphaproteobacteria</taxon>
        <taxon>Acetobacterales</taxon>
        <taxon>Roseomonadaceae</taxon>
        <taxon>Falsiroseomonas</taxon>
    </lineage>
</organism>
<evidence type="ECO:0000256" key="1">
    <source>
        <dbReference type="ARBA" id="ARBA00022723"/>
    </source>
</evidence>
<evidence type="ECO:0000259" key="2">
    <source>
        <dbReference type="PROSITE" id="PS51819"/>
    </source>
</evidence>
<dbReference type="GO" id="GO:0004493">
    <property type="term" value="F:methylmalonyl-CoA epimerase activity"/>
    <property type="evidence" value="ECO:0007669"/>
    <property type="project" value="TreeGrafter"/>
</dbReference>
<dbReference type="InterPro" id="IPR051785">
    <property type="entry name" value="MMCE/EMCE_epimerase"/>
</dbReference>